<keyword evidence="4" id="KW-1185">Reference proteome</keyword>
<feature type="transmembrane region" description="Helical" evidence="2">
    <location>
        <begin position="493"/>
        <end position="518"/>
    </location>
</feature>
<feature type="region of interest" description="Disordered" evidence="1">
    <location>
        <begin position="209"/>
        <end position="241"/>
    </location>
</feature>
<dbReference type="OrthoDB" id="2744793at2759"/>
<reference evidence="3" key="1">
    <citation type="submission" date="2020-11" db="EMBL/GenBank/DDBJ databases">
        <authorList>
            <consortium name="DOE Joint Genome Institute"/>
            <person name="Ahrendt S."/>
            <person name="Riley R."/>
            <person name="Andreopoulos W."/>
            <person name="Labutti K."/>
            <person name="Pangilinan J."/>
            <person name="Ruiz-Duenas F.J."/>
            <person name="Barrasa J.M."/>
            <person name="Sanchez-Garcia M."/>
            <person name="Camarero S."/>
            <person name="Miyauchi S."/>
            <person name="Serrano A."/>
            <person name="Linde D."/>
            <person name="Babiker R."/>
            <person name="Drula E."/>
            <person name="Ayuso-Fernandez I."/>
            <person name="Pacheco R."/>
            <person name="Padilla G."/>
            <person name="Ferreira P."/>
            <person name="Barriuso J."/>
            <person name="Kellner H."/>
            <person name="Castanera R."/>
            <person name="Alfaro M."/>
            <person name="Ramirez L."/>
            <person name="Pisabarro A.G."/>
            <person name="Kuo A."/>
            <person name="Tritt A."/>
            <person name="Lipzen A."/>
            <person name="He G."/>
            <person name="Yan M."/>
            <person name="Ng V."/>
            <person name="Cullen D."/>
            <person name="Martin F."/>
            <person name="Rosso M.-N."/>
            <person name="Henrissat B."/>
            <person name="Hibbett D."/>
            <person name="Martinez A.T."/>
            <person name="Grigoriev I.V."/>
        </authorList>
    </citation>
    <scope>NUCLEOTIDE SEQUENCE</scope>
    <source>
        <strain evidence="3">CBS 247.69</strain>
    </source>
</reference>
<feature type="region of interest" description="Disordered" evidence="1">
    <location>
        <begin position="1"/>
        <end position="32"/>
    </location>
</feature>
<organism evidence="3 4">
    <name type="scientific">Collybia nuda</name>
    <dbReference type="NCBI Taxonomy" id="64659"/>
    <lineage>
        <taxon>Eukaryota</taxon>
        <taxon>Fungi</taxon>
        <taxon>Dikarya</taxon>
        <taxon>Basidiomycota</taxon>
        <taxon>Agaricomycotina</taxon>
        <taxon>Agaricomycetes</taxon>
        <taxon>Agaricomycetidae</taxon>
        <taxon>Agaricales</taxon>
        <taxon>Tricholomatineae</taxon>
        <taxon>Clitocybaceae</taxon>
        <taxon>Collybia</taxon>
    </lineage>
</organism>
<evidence type="ECO:0000313" key="3">
    <source>
        <dbReference type="EMBL" id="KAF9464045.1"/>
    </source>
</evidence>
<name>A0A9P5YAB3_9AGAR</name>
<feature type="transmembrane region" description="Helical" evidence="2">
    <location>
        <begin position="454"/>
        <end position="472"/>
    </location>
</feature>
<dbReference type="Proteomes" id="UP000807353">
    <property type="component" value="Unassembled WGS sequence"/>
</dbReference>
<feature type="compositionally biased region" description="Low complexity" evidence="1">
    <location>
        <begin position="211"/>
        <end position="223"/>
    </location>
</feature>
<protein>
    <submittedName>
        <fullName evidence="3">Uncharacterized protein</fullName>
    </submittedName>
</protein>
<evidence type="ECO:0000256" key="2">
    <source>
        <dbReference type="SAM" id="Phobius"/>
    </source>
</evidence>
<feature type="transmembrane region" description="Helical" evidence="2">
    <location>
        <begin position="430"/>
        <end position="448"/>
    </location>
</feature>
<keyword evidence="2" id="KW-0472">Membrane</keyword>
<comment type="caution">
    <text evidence="3">The sequence shown here is derived from an EMBL/GenBank/DDBJ whole genome shotgun (WGS) entry which is preliminary data.</text>
</comment>
<feature type="transmembrane region" description="Helical" evidence="2">
    <location>
        <begin position="530"/>
        <end position="554"/>
    </location>
</feature>
<evidence type="ECO:0000256" key="1">
    <source>
        <dbReference type="SAM" id="MobiDB-lite"/>
    </source>
</evidence>
<feature type="compositionally biased region" description="Basic and acidic residues" evidence="1">
    <location>
        <begin position="228"/>
        <end position="240"/>
    </location>
</feature>
<dbReference type="EMBL" id="MU150257">
    <property type="protein sequence ID" value="KAF9464045.1"/>
    <property type="molecule type" value="Genomic_DNA"/>
</dbReference>
<feature type="transmembrane region" description="Helical" evidence="2">
    <location>
        <begin position="318"/>
        <end position="345"/>
    </location>
</feature>
<proteinExistence type="predicted"/>
<evidence type="ECO:0000313" key="4">
    <source>
        <dbReference type="Proteomes" id="UP000807353"/>
    </source>
</evidence>
<keyword evidence="2" id="KW-1133">Transmembrane helix</keyword>
<keyword evidence="2" id="KW-0812">Transmembrane</keyword>
<accession>A0A9P5YAB3</accession>
<dbReference type="AlphaFoldDB" id="A0A9P5YAB3"/>
<gene>
    <name evidence="3" type="ORF">BDZ94DRAFT_1356228</name>
</gene>
<sequence length="637" mass="72307">MADENPHLLPTQPVPHDTSFRTAGKTSQKKGMGLSAPLAANTFNILEWARYIAIYHCPGNGKPIHGIAMNRAFHVELRSVFGYLLMKKTVFETMIRNRIPPSWVDHAYVWGMTYVNQLRAAGSLNDTLLNVTEVDRQRRLAIHGVPPPIDQWDGWYYPTAHDLTRIHAFLKMEENKNVMSLNHSDWLWIGESPLEPYYRRRQVTVASDQFSSAAAGSSTGPSTMDHVPSSDHNRDGDRASSSKYMGQEVRYNNLTSHPEPDQRELVDVDMTNIETARCSRYVTPARSIGEDSLTPINRSDSVVCFIDLASNMNEDSELIHWLGIYGVKIACYSVFYGVFVVFYGYSIKRHLFEYQTADMGPSLDVFHQYHNIYSRYSYLISYPHGYSTMGRYDAKQTLEFTSARETLVDMVDAKQAYGCAAVYNNNYSQWQLKLIINGGVVVWRAYALLRSKRWPMMIFPLILFMAFIGPRVHRKDMGQGLGKHKPTRVERVLALLVESGVMFSILQSISYVLGLFHGSWAVDSPNVEGYFYSFFLFTYVGFAAICPTMMVVLISTRLTLDETFSIGGSPSVQVGGRWNLSHSHTLQFALRETSTSSVLILDEAKPDEARTTLHLELDKLEYDLSEKEQSLKAMQGR</sequence>